<dbReference type="AlphaFoldDB" id="A0A6A4FXL0"/>
<evidence type="ECO:0000313" key="5">
    <source>
        <dbReference type="EMBL" id="KAE9359444.1"/>
    </source>
</evidence>
<name>A0A6A4FXL0_9STRA</name>
<dbReference type="Proteomes" id="UP000429607">
    <property type="component" value="Unassembled WGS sequence"/>
</dbReference>
<keyword evidence="7" id="KW-1185">Reference proteome</keyword>
<comment type="caution">
    <text evidence="5">The sequence shown here is derived from an EMBL/GenBank/DDBJ whole genome shotgun (WGS) entry which is preliminary data.</text>
</comment>
<dbReference type="EMBL" id="QXFV01000047">
    <property type="protein sequence ID" value="KAE9051350.1"/>
    <property type="molecule type" value="Genomic_DNA"/>
</dbReference>
<evidence type="ECO:0000313" key="3">
    <source>
        <dbReference type="EMBL" id="KAE9048155.1"/>
    </source>
</evidence>
<dbReference type="Proteomes" id="UP000434957">
    <property type="component" value="Unassembled WGS sequence"/>
</dbReference>
<feature type="signal peptide" evidence="2">
    <location>
        <begin position="1"/>
        <end position="27"/>
    </location>
</feature>
<accession>A0A6A4FXL0</accession>
<feature type="chain" id="PRO_5036167838" description="Secreted protein" evidence="2">
    <location>
        <begin position="28"/>
        <end position="158"/>
    </location>
</feature>
<keyword evidence="2" id="KW-0732">Signal</keyword>
<sequence>MVNIALSLLHWSLGLLTLASIVRTMKASSSTSLRPLPPHAGAGRGHPQAVPARQKQSDEGGLATELELPVNTPSPDCFCLLPGNDAAFKPAPSSKVTLWALCRIIWPSSTARTQVTGQRVFPLGDTGMRTYITTLDCRKTPTAQNGGPDPIRSSHVVH</sequence>
<dbReference type="Proteomes" id="UP000435112">
    <property type="component" value="Unassembled WGS sequence"/>
</dbReference>
<proteinExistence type="predicted"/>
<protein>
    <recommendedName>
        <fullName evidence="9">Secreted protein</fullName>
    </recommendedName>
</protein>
<feature type="region of interest" description="Disordered" evidence="1">
    <location>
        <begin position="30"/>
        <end position="58"/>
    </location>
</feature>
<evidence type="ECO:0000313" key="6">
    <source>
        <dbReference type="Proteomes" id="UP000429607"/>
    </source>
</evidence>
<organism evidence="5 7">
    <name type="scientific">Phytophthora rubi</name>
    <dbReference type="NCBI Taxonomy" id="129364"/>
    <lineage>
        <taxon>Eukaryota</taxon>
        <taxon>Sar</taxon>
        <taxon>Stramenopiles</taxon>
        <taxon>Oomycota</taxon>
        <taxon>Peronosporomycetes</taxon>
        <taxon>Peronosporales</taxon>
        <taxon>Peronosporaceae</taxon>
        <taxon>Phytophthora</taxon>
    </lineage>
</organism>
<evidence type="ECO:0008006" key="9">
    <source>
        <dbReference type="Google" id="ProtNLM"/>
    </source>
</evidence>
<gene>
    <name evidence="4" type="ORF">PR001_g1534</name>
    <name evidence="3" type="ORF">PR002_g632</name>
    <name evidence="5" type="ORF">PR003_g744</name>
</gene>
<dbReference type="EMBL" id="QXFT01000017">
    <property type="protein sequence ID" value="KAE9359444.1"/>
    <property type="molecule type" value="Genomic_DNA"/>
</dbReference>
<evidence type="ECO:0000256" key="2">
    <source>
        <dbReference type="SAM" id="SignalP"/>
    </source>
</evidence>
<reference evidence="5 7" key="1">
    <citation type="submission" date="2018-08" db="EMBL/GenBank/DDBJ databases">
        <title>Genomic investigation of the strawberry pathogen Phytophthora fragariae indicates pathogenicity is determined by transcriptional variation in three key races.</title>
        <authorList>
            <person name="Adams T.M."/>
            <person name="Armitage A.D."/>
            <person name="Sobczyk M.K."/>
            <person name="Bates H.J."/>
            <person name="Dunwell J.M."/>
            <person name="Nellist C.F."/>
            <person name="Harrison R.J."/>
        </authorList>
    </citation>
    <scope>NUCLEOTIDE SEQUENCE [LARGE SCALE GENOMIC DNA]</scope>
    <source>
        <strain evidence="4 6">SCRP249</strain>
        <strain evidence="3 8">SCRP324</strain>
        <strain evidence="5 7">SCRP333</strain>
    </source>
</reference>
<evidence type="ECO:0000313" key="8">
    <source>
        <dbReference type="Proteomes" id="UP000435112"/>
    </source>
</evidence>
<dbReference type="EMBL" id="QXFU01000015">
    <property type="protein sequence ID" value="KAE9048155.1"/>
    <property type="molecule type" value="Genomic_DNA"/>
</dbReference>
<evidence type="ECO:0000313" key="7">
    <source>
        <dbReference type="Proteomes" id="UP000434957"/>
    </source>
</evidence>
<feature type="region of interest" description="Disordered" evidence="1">
    <location>
        <begin position="139"/>
        <end position="158"/>
    </location>
</feature>
<evidence type="ECO:0000256" key="1">
    <source>
        <dbReference type="SAM" id="MobiDB-lite"/>
    </source>
</evidence>
<evidence type="ECO:0000313" key="4">
    <source>
        <dbReference type="EMBL" id="KAE9051350.1"/>
    </source>
</evidence>